<feature type="compositionally biased region" description="Low complexity" evidence="2">
    <location>
        <begin position="230"/>
        <end position="250"/>
    </location>
</feature>
<reference evidence="3 4" key="1">
    <citation type="journal article" date="2013" name="Plant Cell">
        <title>The transition from a phytopathogenic smut ancestor to an anamorphic biocontrol agent deciphered by comparative whole-genome analysis.</title>
        <authorList>
            <person name="Lefebvre F."/>
            <person name="Joly D.L."/>
            <person name="Labbe C."/>
            <person name="Teichmann B."/>
            <person name="Linning R."/>
            <person name="Belzile F."/>
            <person name="Bakkeren G."/>
            <person name="Belanger R.R."/>
        </authorList>
    </citation>
    <scope>NUCLEOTIDE SEQUENCE [LARGE SCALE GENOMIC DNA]</scope>
    <source>
        <strain evidence="3 4">PF-1</strain>
    </source>
</reference>
<dbReference type="GeneID" id="19320625"/>
<dbReference type="GO" id="GO:0015031">
    <property type="term" value="P:protein transport"/>
    <property type="evidence" value="ECO:0007669"/>
    <property type="project" value="InterPro"/>
</dbReference>
<dbReference type="FunFam" id="1.20.1260.60:FF:000002">
    <property type="entry name" value="Vacuolar protein sorting-associated protein IST1"/>
    <property type="match status" value="1"/>
</dbReference>
<protein>
    <recommendedName>
        <fullName evidence="5">DUF292-domain-containing protein</fullName>
    </recommendedName>
</protein>
<dbReference type="eggNOG" id="KOG2027">
    <property type="taxonomic scope" value="Eukaryota"/>
</dbReference>
<organism evidence="3 4">
    <name type="scientific">Pseudozyma flocculosa PF-1</name>
    <dbReference type="NCBI Taxonomy" id="1277687"/>
    <lineage>
        <taxon>Eukaryota</taxon>
        <taxon>Fungi</taxon>
        <taxon>Dikarya</taxon>
        <taxon>Basidiomycota</taxon>
        <taxon>Ustilaginomycotina</taxon>
        <taxon>Ustilaginomycetes</taxon>
        <taxon>Ustilaginales</taxon>
        <taxon>Ustilaginaceae</taxon>
        <taxon>Pseudozyma</taxon>
    </lineage>
</organism>
<dbReference type="Gene3D" id="1.20.1260.60">
    <property type="entry name" value="Vacuolar protein sorting-associated protein Ist1"/>
    <property type="match status" value="1"/>
</dbReference>
<sequence length="271" mass="29806">MAPWNAARTKVQLKLSVQRTKMLQEKKEAMAKKARRDIAALVERGKLETARIKTEGLIAEDIHIELLELMELYAETLLARFALLEMNTRDVDPSLQPALASIIHASPRTELKELHVLREMLMSKYGREFATDVMDNRDGIVPDRVMAKLDLGTAKVDEVLVEAYIEEICKAYDVPFHSDVLAKLAQKDQPADVEGAAAGEGQDVKPSAEASKEGAVFADAEKVKDEATKSEAQSTAAAAAQPPAATATTKKQTEQQEYDSLAARFAALKRM</sequence>
<accession>A0A061H0Z2</accession>
<evidence type="ECO:0000313" key="4">
    <source>
        <dbReference type="Proteomes" id="UP000053664"/>
    </source>
</evidence>
<feature type="compositionally biased region" description="Basic and acidic residues" evidence="2">
    <location>
        <begin position="219"/>
        <end position="229"/>
    </location>
</feature>
<evidence type="ECO:0000256" key="1">
    <source>
        <dbReference type="ARBA" id="ARBA00005536"/>
    </source>
</evidence>
<evidence type="ECO:0000256" key="2">
    <source>
        <dbReference type="SAM" id="MobiDB-lite"/>
    </source>
</evidence>
<feature type="region of interest" description="Disordered" evidence="2">
    <location>
        <begin position="192"/>
        <end position="256"/>
    </location>
</feature>
<evidence type="ECO:0008006" key="5">
    <source>
        <dbReference type="Google" id="ProtNLM"/>
    </source>
</evidence>
<gene>
    <name evidence="3" type="ORF">PFL1_06552</name>
</gene>
<name>A0A061H0Z2_9BASI</name>
<dbReference type="Pfam" id="PF03398">
    <property type="entry name" value="Ist1"/>
    <property type="match status" value="1"/>
</dbReference>
<dbReference type="RefSeq" id="XP_007882286.1">
    <property type="nucleotide sequence ID" value="XM_007884095.1"/>
</dbReference>
<comment type="similarity">
    <text evidence="1">Belongs to the IST1 family.</text>
</comment>
<dbReference type="InterPro" id="IPR042277">
    <property type="entry name" value="IST1-like"/>
</dbReference>
<dbReference type="PANTHER" id="PTHR12161">
    <property type="entry name" value="IST1 FAMILY MEMBER"/>
    <property type="match status" value="1"/>
</dbReference>
<dbReference type="PANTHER" id="PTHR12161:SF5">
    <property type="entry name" value="IST1 HOMOLOG"/>
    <property type="match status" value="1"/>
</dbReference>
<dbReference type="InterPro" id="IPR005061">
    <property type="entry name" value="Ist1"/>
</dbReference>
<dbReference type="HOGENOM" id="CLU_037652_2_0_1"/>
<dbReference type="Proteomes" id="UP000053664">
    <property type="component" value="Unassembled WGS sequence"/>
</dbReference>
<dbReference type="KEGG" id="pfp:PFL1_06552"/>
<dbReference type="EMBL" id="KE361649">
    <property type="protein sequence ID" value="EPQ25878.1"/>
    <property type="molecule type" value="Genomic_DNA"/>
</dbReference>
<dbReference type="OrthoDB" id="29853at2759"/>
<proteinExistence type="inferred from homology"/>
<dbReference type="AlphaFoldDB" id="A0A061H0Z2"/>
<evidence type="ECO:0000313" key="3">
    <source>
        <dbReference type="EMBL" id="EPQ25878.1"/>
    </source>
</evidence>